<evidence type="ECO:0000256" key="2">
    <source>
        <dbReference type="ARBA" id="ARBA00023157"/>
    </source>
</evidence>
<dbReference type="SMART" id="SM00179">
    <property type="entry name" value="EGF_CA"/>
    <property type="match status" value="1"/>
</dbReference>
<reference evidence="7 8" key="1">
    <citation type="submission" date="2019-11" db="EMBL/GenBank/DDBJ databases">
        <title>Whole genome sequence of Oryza granulata.</title>
        <authorList>
            <person name="Li W."/>
        </authorList>
    </citation>
    <scope>NUCLEOTIDE SEQUENCE [LARGE SCALE GENOMIC DNA]</scope>
    <source>
        <strain evidence="8">cv. Menghai</strain>
        <tissue evidence="7">Leaf</tissue>
    </source>
</reference>
<dbReference type="Pfam" id="PF07645">
    <property type="entry name" value="EGF_CA"/>
    <property type="match status" value="1"/>
</dbReference>
<feature type="non-terminal residue" evidence="7">
    <location>
        <position position="461"/>
    </location>
</feature>
<feature type="domain" description="EGF-like calcium-binding" evidence="5">
    <location>
        <begin position="331"/>
        <end position="379"/>
    </location>
</feature>
<dbReference type="OrthoDB" id="674570at2759"/>
<evidence type="ECO:0000256" key="4">
    <source>
        <dbReference type="SAM" id="SignalP"/>
    </source>
</evidence>
<keyword evidence="8" id="KW-1185">Reference proteome</keyword>
<dbReference type="PANTHER" id="PTHR33491">
    <property type="entry name" value="OSJNBA0016N04.9 PROTEIN"/>
    <property type="match status" value="1"/>
</dbReference>
<evidence type="ECO:0000313" key="8">
    <source>
        <dbReference type="Proteomes" id="UP000479710"/>
    </source>
</evidence>
<protein>
    <recommendedName>
        <fullName evidence="9">EGF-like domain-containing protein</fullName>
    </recommendedName>
</protein>
<name>A0A6G1F2C7_9ORYZ</name>
<keyword evidence="1" id="KW-0245">EGF-like domain</keyword>
<keyword evidence="4" id="KW-0732">Signal</keyword>
<dbReference type="AlphaFoldDB" id="A0A6G1F2C7"/>
<keyword evidence="3" id="KW-0812">Transmembrane</keyword>
<feature type="domain" description="EGF-like" evidence="6">
    <location>
        <begin position="283"/>
        <end position="330"/>
    </location>
</feature>
<accession>A0A6G1F2C7</accession>
<dbReference type="PROSITE" id="PS01187">
    <property type="entry name" value="EGF_CA"/>
    <property type="match status" value="1"/>
</dbReference>
<dbReference type="Gene3D" id="2.10.25.10">
    <property type="entry name" value="Laminin"/>
    <property type="match status" value="2"/>
</dbReference>
<keyword evidence="2" id="KW-1015">Disulfide bond</keyword>
<feature type="domain" description="EGF-like" evidence="6">
    <location>
        <begin position="334"/>
        <end position="379"/>
    </location>
</feature>
<dbReference type="SMART" id="SM00181">
    <property type="entry name" value="EGF"/>
    <property type="match status" value="2"/>
</dbReference>
<evidence type="ECO:0008006" key="9">
    <source>
        <dbReference type="Google" id="ProtNLM"/>
    </source>
</evidence>
<dbReference type="InterPro" id="IPR018097">
    <property type="entry name" value="EGF_Ca-bd_CS"/>
</dbReference>
<evidence type="ECO:0000256" key="1">
    <source>
        <dbReference type="ARBA" id="ARBA00022536"/>
    </source>
</evidence>
<feature type="signal peptide" evidence="4">
    <location>
        <begin position="1"/>
        <end position="26"/>
    </location>
</feature>
<dbReference type="EMBL" id="SPHZ02000002">
    <property type="protein sequence ID" value="KAF0931023.1"/>
    <property type="molecule type" value="Genomic_DNA"/>
</dbReference>
<dbReference type="InterPro" id="IPR000742">
    <property type="entry name" value="EGF"/>
</dbReference>
<dbReference type="SUPFAM" id="SSF57196">
    <property type="entry name" value="EGF/Laminin"/>
    <property type="match status" value="1"/>
</dbReference>
<keyword evidence="3" id="KW-0472">Membrane</keyword>
<proteinExistence type="predicted"/>
<dbReference type="InterPro" id="IPR049883">
    <property type="entry name" value="NOTCH1_EGF-like"/>
</dbReference>
<keyword evidence="3" id="KW-1133">Transmembrane helix</keyword>
<gene>
    <name evidence="7" type="ORF">E2562_039356</name>
</gene>
<dbReference type="GO" id="GO:0005509">
    <property type="term" value="F:calcium ion binding"/>
    <property type="evidence" value="ECO:0007669"/>
    <property type="project" value="InterPro"/>
</dbReference>
<sequence>MLIMLLHLHLAAVTALLAMAMSPATAVAADQQSARRPIALPGCPDKCGNISIPYPFGIKEGCYFDINFSVICNLSTTPPATATGMLMQKSSGYYFGNQQDPVGVRTDKSWWTVDLIDIDVARGEVRVAVPVSSDCSTNESYHEFNIFALSLNFSTTFLFSPSRNVLMGVGQSVSSRISGLMSGTNYSATCSSLFDRPEKAQNGTCTGLGCCEAELAPELGMITVGMRTESNSMWKTFPCTYSMAVERSWYNFSLQDLYGYGVLDRKFAGGVPLVLDFAIRNESCPSEGKPLPTACRSSNSFCVNATNGQGYVCKCQEGYEGNPYLPDGCQDIDECKLRDEQPTLQDQYRCYGICKNTVGSYDCRCRFGMKGDAKTGTCTQVFPLSAMVATIGIIGVTSIAIIVVLFKLLFEERRKTKEFFIKNGGPVLEKVDNIKIFRKEELKPIIQSCNVIGKGGFGEVY</sequence>
<dbReference type="Proteomes" id="UP000479710">
    <property type="component" value="Unassembled WGS sequence"/>
</dbReference>
<comment type="caution">
    <text evidence="7">The sequence shown here is derived from an EMBL/GenBank/DDBJ whole genome shotgun (WGS) entry which is preliminary data.</text>
</comment>
<evidence type="ECO:0000259" key="5">
    <source>
        <dbReference type="SMART" id="SM00179"/>
    </source>
</evidence>
<dbReference type="CDD" id="cd00054">
    <property type="entry name" value="EGF_CA"/>
    <property type="match status" value="1"/>
</dbReference>
<feature type="transmembrane region" description="Helical" evidence="3">
    <location>
        <begin position="384"/>
        <end position="410"/>
    </location>
</feature>
<evidence type="ECO:0000259" key="6">
    <source>
        <dbReference type="SMART" id="SM00181"/>
    </source>
</evidence>
<feature type="chain" id="PRO_5026120665" description="EGF-like domain-containing protein" evidence="4">
    <location>
        <begin position="27"/>
        <end position="461"/>
    </location>
</feature>
<evidence type="ECO:0000256" key="3">
    <source>
        <dbReference type="SAM" id="Phobius"/>
    </source>
</evidence>
<dbReference type="InterPro" id="IPR001881">
    <property type="entry name" value="EGF-like_Ca-bd_dom"/>
</dbReference>
<evidence type="ECO:0000313" key="7">
    <source>
        <dbReference type="EMBL" id="KAF0931023.1"/>
    </source>
</evidence>
<organism evidence="7 8">
    <name type="scientific">Oryza meyeriana var. granulata</name>
    <dbReference type="NCBI Taxonomy" id="110450"/>
    <lineage>
        <taxon>Eukaryota</taxon>
        <taxon>Viridiplantae</taxon>
        <taxon>Streptophyta</taxon>
        <taxon>Embryophyta</taxon>
        <taxon>Tracheophyta</taxon>
        <taxon>Spermatophyta</taxon>
        <taxon>Magnoliopsida</taxon>
        <taxon>Liliopsida</taxon>
        <taxon>Poales</taxon>
        <taxon>Poaceae</taxon>
        <taxon>BOP clade</taxon>
        <taxon>Oryzoideae</taxon>
        <taxon>Oryzeae</taxon>
        <taxon>Oryzinae</taxon>
        <taxon>Oryza</taxon>
        <taxon>Oryza meyeriana</taxon>
    </lineage>
</organism>